<dbReference type="Gene3D" id="3.20.20.140">
    <property type="entry name" value="Metal-dependent hydrolases"/>
    <property type="match status" value="1"/>
</dbReference>
<name>A0A849KGW5_9MICO</name>
<feature type="domain" description="Polymerase/histidinol phosphatase N-terminal" evidence="1">
    <location>
        <begin position="11"/>
        <end position="76"/>
    </location>
</feature>
<evidence type="ECO:0000313" key="3">
    <source>
        <dbReference type="Proteomes" id="UP000557204"/>
    </source>
</evidence>
<dbReference type="SMART" id="SM00481">
    <property type="entry name" value="POLIIIAc"/>
    <property type="match status" value="1"/>
</dbReference>
<dbReference type="InterPro" id="IPR016195">
    <property type="entry name" value="Pol/histidinol_Pase-like"/>
</dbReference>
<dbReference type="Gene3D" id="1.10.150.650">
    <property type="match status" value="1"/>
</dbReference>
<protein>
    <submittedName>
        <fullName evidence="2">PHP domain-containing protein</fullName>
    </submittedName>
</protein>
<dbReference type="AlphaFoldDB" id="A0A849KGW5"/>
<dbReference type="PANTHER" id="PTHR42924">
    <property type="entry name" value="EXONUCLEASE"/>
    <property type="match status" value="1"/>
</dbReference>
<proteinExistence type="predicted"/>
<dbReference type="GO" id="GO:0004534">
    <property type="term" value="F:5'-3' RNA exonuclease activity"/>
    <property type="evidence" value="ECO:0007669"/>
    <property type="project" value="TreeGrafter"/>
</dbReference>
<reference evidence="2 3" key="1">
    <citation type="submission" date="2020-05" db="EMBL/GenBank/DDBJ databases">
        <title>Genome sequence of Isoptericola sp. JC619 isolated from Chilika lagoon, India.</title>
        <authorList>
            <person name="Kumar D."/>
            <person name="Appam K."/>
            <person name="Gandham S."/>
            <person name="Uppada J."/>
            <person name="Sasikala C."/>
            <person name="Venkata Ramana C."/>
        </authorList>
    </citation>
    <scope>NUCLEOTIDE SEQUENCE [LARGE SCALE GENOMIC DNA]</scope>
    <source>
        <strain evidence="2 3">JC619</strain>
    </source>
</reference>
<dbReference type="InterPro" id="IPR004013">
    <property type="entry name" value="PHP_dom"/>
</dbReference>
<dbReference type="InterPro" id="IPR052018">
    <property type="entry name" value="PHP_domain"/>
</dbReference>
<evidence type="ECO:0000259" key="1">
    <source>
        <dbReference type="SMART" id="SM00481"/>
    </source>
</evidence>
<dbReference type="PANTHER" id="PTHR42924:SF3">
    <property type="entry name" value="POLYMERASE_HISTIDINOL PHOSPHATASE N-TERMINAL DOMAIN-CONTAINING PROTEIN"/>
    <property type="match status" value="1"/>
</dbReference>
<dbReference type="Proteomes" id="UP000557204">
    <property type="component" value="Unassembled WGS sequence"/>
</dbReference>
<sequence>MAALPYTWRVIDLHTHSRASDGTDTPRGVLEAAASAGVTVVALTDHDSTAGWDEAAAAVADTGVALVRGIEISTRARTPEGGISVHLLGYLHDREHPALLAELQRTRDDRVQRARRMTERLADDYPVTWEDVVAQTHGGATVGRPHLADALVAAGVVAHRDEAFATMLHPGAPYYVPHYAPDTADAVRAVLAAGGVPVMAHPRAGRRGRVVTEETIAELAEVGLAGLEADHRDHSADDRDRMRGLARELGLLVTGASDYHGVGKQNRLGEHTTDPDVLAEIEERGTLEVLRPWTR</sequence>
<dbReference type="Pfam" id="PF02811">
    <property type="entry name" value="PHP"/>
    <property type="match status" value="1"/>
</dbReference>
<dbReference type="SUPFAM" id="SSF89550">
    <property type="entry name" value="PHP domain-like"/>
    <property type="match status" value="1"/>
</dbReference>
<gene>
    <name evidence="2" type="ORF">HLI28_09810</name>
</gene>
<evidence type="ECO:0000313" key="2">
    <source>
        <dbReference type="EMBL" id="NNU27833.1"/>
    </source>
</evidence>
<dbReference type="GO" id="GO:0035312">
    <property type="term" value="F:5'-3' DNA exonuclease activity"/>
    <property type="evidence" value="ECO:0007669"/>
    <property type="project" value="TreeGrafter"/>
</dbReference>
<dbReference type="CDD" id="cd07438">
    <property type="entry name" value="PHP_HisPPase_AMP"/>
    <property type="match status" value="1"/>
</dbReference>
<dbReference type="EMBL" id="JABFAJ010000018">
    <property type="protein sequence ID" value="NNU27833.1"/>
    <property type="molecule type" value="Genomic_DNA"/>
</dbReference>
<dbReference type="InterPro" id="IPR003141">
    <property type="entry name" value="Pol/His_phosphatase_N"/>
</dbReference>
<keyword evidence="3" id="KW-1185">Reference proteome</keyword>
<comment type="caution">
    <text evidence="2">The sequence shown here is derived from an EMBL/GenBank/DDBJ whole genome shotgun (WGS) entry which is preliminary data.</text>
</comment>
<accession>A0A849KGW5</accession>
<organism evidence="2 3">
    <name type="scientific">Isoptericola sediminis</name>
    <dbReference type="NCBI Taxonomy" id="2733572"/>
    <lineage>
        <taxon>Bacteria</taxon>
        <taxon>Bacillati</taxon>
        <taxon>Actinomycetota</taxon>
        <taxon>Actinomycetes</taxon>
        <taxon>Micrococcales</taxon>
        <taxon>Promicromonosporaceae</taxon>
        <taxon>Isoptericola</taxon>
    </lineage>
</organism>